<accession>A0ABU5UCL3</accession>
<keyword evidence="2" id="KW-0489">Methyltransferase</keyword>
<keyword evidence="2" id="KW-0808">Transferase</keyword>
<dbReference type="NCBIfam" id="TIGR01444">
    <property type="entry name" value="fkbM_fam"/>
    <property type="match status" value="1"/>
</dbReference>
<protein>
    <submittedName>
        <fullName evidence="2">FkbM family methyltransferase</fullName>
    </submittedName>
</protein>
<dbReference type="EMBL" id="JAYGHG010000008">
    <property type="protein sequence ID" value="MEA5581273.1"/>
    <property type="molecule type" value="Genomic_DNA"/>
</dbReference>
<dbReference type="Gene3D" id="3.40.50.150">
    <property type="entry name" value="Vaccinia Virus protein VP39"/>
    <property type="match status" value="1"/>
</dbReference>
<dbReference type="Proteomes" id="UP001302120">
    <property type="component" value="Unassembled WGS sequence"/>
</dbReference>
<dbReference type="Pfam" id="PF05050">
    <property type="entry name" value="Methyltransf_21"/>
    <property type="match status" value="1"/>
</dbReference>
<sequence length="316" mass="36128">MFLKIGSKISFHISLLKDYFLAFQSWSLEKRTLARRKLAWHFIQGQSKFITFQRDDNWWTVFSSDVVSRHLFFYGKFELNSLDATLRWLGKNHNFWLKSKAIINVGGNIGATCIPLARKTGKHCIVCEPVPETFKLLEQNIKLNNLTELISCHQIGISSRPGYAEMALTGDSGWSEVRVVKGVQGFSNLSPVYNYVKVPMSTLEELVTMESLNLQDVGLVWSDTQGFESEVIESGKALWLAGVPCWVEVWPQGLEAHGGIRKFVALCNEYFQYLITKEDFDNLNEIQPKEIKYLEKLIHDMQNSKNPEGTDILLIP</sequence>
<keyword evidence="3" id="KW-1185">Reference proteome</keyword>
<dbReference type="PANTHER" id="PTHR34203">
    <property type="entry name" value="METHYLTRANSFERASE, FKBM FAMILY PROTEIN"/>
    <property type="match status" value="1"/>
</dbReference>
<reference evidence="2 3" key="1">
    <citation type="submission" date="2023-12" db="EMBL/GenBank/DDBJ databases">
        <title>Baltic Sea Cyanobacteria.</title>
        <authorList>
            <person name="Delbaje E."/>
            <person name="Fewer D.P."/>
            <person name="Shishido T.K."/>
        </authorList>
    </citation>
    <scope>NUCLEOTIDE SEQUENCE [LARGE SCALE GENOMIC DNA]</scope>
    <source>
        <strain evidence="2 3">UHCC-0300</strain>
    </source>
</reference>
<dbReference type="SUPFAM" id="SSF53335">
    <property type="entry name" value="S-adenosyl-L-methionine-dependent methyltransferases"/>
    <property type="match status" value="1"/>
</dbReference>
<name>A0ABU5UCL3_9CYAN</name>
<evidence type="ECO:0000313" key="2">
    <source>
        <dbReference type="EMBL" id="MEA5581273.1"/>
    </source>
</evidence>
<dbReference type="GO" id="GO:0032259">
    <property type="term" value="P:methylation"/>
    <property type="evidence" value="ECO:0007669"/>
    <property type="project" value="UniProtKB-KW"/>
</dbReference>
<evidence type="ECO:0000313" key="3">
    <source>
        <dbReference type="Proteomes" id="UP001302120"/>
    </source>
</evidence>
<dbReference type="InterPro" id="IPR006342">
    <property type="entry name" value="FkbM_mtfrase"/>
</dbReference>
<comment type="caution">
    <text evidence="2">The sequence shown here is derived from an EMBL/GenBank/DDBJ whole genome shotgun (WGS) entry which is preliminary data.</text>
</comment>
<evidence type="ECO:0000259" key="1">
    <source>
        <dbReference type="Pfam" id="PF05050"/>
    </source>
</evidence>
<proteinExistence type="predicted"/>
<dbReference type="PANTHER" id="PTHR34203:SF15">
    <property type="entry name" value="SLL1173 PROTEIN"/>
    <property type="match status" value="1"/>
</dbReference>
<dbReference type="RefSeq" id="WP_323195605.1">
    <property type="nucleotide sequence ID" value="NZ_JAYGHG010000008.1"/>
</dbReference>
<feature type="domain" description="Methyltransferase FkbM" evidence="1">
    <location>
        <begin position="104"/>
        <end position="264"/>
    </location>
</feature>
<gene>
    <name evidence="2" type="ORF">VB620_07960</name>
</gene>
<dbReference type="InterPro" id="IPR052514">
    <property type="entry name" value="SAM-dependent_MTase"/>
</dbReference>
<organism evidence="2 3">
    <name type="scientific">Nodularia harveyana UHCC-0300</name>
    <dbReference type="NCBI Taxonomy" id="2974287"/>
    <lineage>
        <taxon>Bacteria</taxon>
        <taxon>Bacillati</taxon>
        <taxon>Cyanobacteriota</taxon>
        <taxon>Cyanophyceae</taxon>
        <taxon>Nostocales</taxon>
        <taxon>Nodulariaceae</taxon>
        <taxon>Nodularia</taxon>
    </lineage>
</organism>
<dbReference type="InterPro" id="IPR029063">
    <property type="entry name" value="SAM-dependent_MTases_sf"/>
</dbReference>
<dbReference type="GO" id="GO:0008168">
    <property type="term" value="F:methyltransferase activity"/>
    <property type="evidence" value="ECO:0007669"/>
    <property type="project" value="UniProtKB-KW"/>
</dbReference>